<comment type="caution">
    <text evidence="3">The sequence shown here is derived from an EMBL/GenBank/DDBJ whole genome shotgun (WGS) entry which is preliminary data.</text>
</comment>
<dbReference type="EMBL" id="JAJVDC020000050">
    <property type="protein sequence ID" value="KAL1629874.1"/>
    <property type="molecule type" value="Genomic_DNA"/>
</dbReference>
<evidence type="ECO:0000259" key="2">
    <source>
        <dbReference type="Pfam" id="PF25482"/>
    </source>
</evidence>
<sequence>MQTRHGRTPSSNMDLLMELDPGPFVTSSPGWNAGEDTTSDARRVNSSMSLLEMKTPILKRDEDEAWFEAQSNGNGRIPSNYAASDENHSAAMSPDVSNHVEADKVAKAIESERQIPILATQHDTSATAKWRMKGMRPGKIFVLPQWNFVGRTLDTRSSSKPAIGRVAEIAVTTNTHINPVWGQHRNMSTVRLEIYGDPLAVEAATELTREWLKEIEKETGDRWAEVRAYNRRDERRLRKRLQRDAERQKFRQSVPDSEQERPRHSTTFIWPLSKEPEKVLGISYEALDPIRMDCMVYITCKRGPRTVFKLQGDDEETLQEALERMGRIPAQWNANAFGAETFAILDVPHGMDDVLPPVSKVPYQFPRPLDENASNSQDDGIAFRFKHPARINHSNTEDTVARRLLQAVTETTQHARYFQGLLKLQLHLGTFVARKTQTADMSEDTYSYTAFADMMEDHERMDARVSAEIGDHIVEGHLLARCFEASHLLAPPDAWTLRLSDVQPVYAATFEIANPAGIAGDFILDVELSQDGGVTNLISKRWLQLRKDKTEPRNLLDGSIVSLQNGLAWHIGLDAFVPVDEQALSPNYLMFPHTLTLDVSNLEEGHNFINYRTSVPVKSVRQKRCWKFNTVASKGEWVVEVSQVMKTVQQNGSQKPFEPRWTLNVHNNNWDRLLAANNGLDIGKVANWGVGNPCNLLFPENPDSSALTGVSRQVGDGTDSESDGDGDSEENQEEPDGGPEEPPSLKNFEQVLDLLRQLAGIAAGRTNSALQ</sequence>
<feature type="domain" description="DUF7905" evidence="2">
    <location>
        <begin position="399"/>
        <end position="690"/>
    </location>
</feature>
<dbReference type="Pfam" id="PF25482">
    <property type="entry name" value="DUF7905"/>
    <property type="match status" value="1"/>
</dbReference>
<gene>
    <name evidence="3" type="ORF">SLS56_005143</name>
</gene>
<evidence type="ECO:0000256" key="1">
    <source>
        <dbReference type="SAM" id="MobiDB-lite"/>
    </source>
</evidence>
<protein>
    <recommendedName>
        <fullName evidence="2">DUF7905 domain-containing protein</fullName>
    </recommendedName>
</protein>
<dbReference type="Proteomes" id="UP001521116">
    <property type="component" value="Unassembled WGS sequence"/>
</dbReference>
<reference evidence="3 4" key="1">
    <citation type="submission" date="2024-02" db="EMBL/GenBank/DDBJ databases">
        <title>De novo assembly and annotation of 12 fungi associated with fruit tree decline syndrome in Ontario, Canada.</title>
        <authorList>
            <person name="Sulman M."/>
            <person name="Ellouze W."/>
            <person name="Ilyukhin E."/>
        </authorList>
    </citation>
    <scope>NUCLEOTIDE SEQUENCE [LARGE SCALE GENOMIC DNA]</scope>
    <source>
        <strain evidence="3 4">M1-105</strain>
    </source>
</reference>
<dbReference type="InterPro" id="IPR057227">
    <property type="entry name" value="DUF7905"/>
</dbReference>
<feature type="region of interest" description="Disordered" evidence="1">
    <location>
        <begin position="705"/>
        <end position="746"/>
    </location>
</feature>
<keyword evidence="4" id="KW-1185">Reference proteome</keyword>
<feature type="region of interest" description="Disordered" evidence="1">
    <location>
        <begin position="244"/>
        <end position="264"/>
    </location>
</feature>
<name>A0ABR3SV02_9PEZI</name>
<evidence type="ECO:0000313" key="4">
    <source>
        <dbReference type="Proteomes" id="UP001521116"/>
    </source>
</evidence>
<feature type="compositionally biased region" description="Acidic residues" evidence="1">
    <location>
        <begin position="718"/>
        <end position="739"/>
    </location>
</feature>
<accession>A0ABR3SV02</accession>
<evidence type="ECO:0000313" key="3">
    <source>
        <dbReference type="EMBL" id="KAL1629874.1"/>
    </source>
</evidence>
<organism evidence="3 4">
    <name type="scientific">Neofusicoccum ribis</name>
    <dbReference type="NCBI Taxonomy" id="45134"/>
    <lineage>
        <taxon>Eukaryota</taxon>
        <taxon>Fungi</taxon>
        <taxon>Dikarya</taxon>
        <taxon>Ascomycota</taxon>
        <taxon>Pezizomycotina</taxon>
        <taxon>Dothideomycetes</taxon>
        <taxon>Dothideomycetes incertae sedis</taxon>
        <taxon>Botryosphaeriales</taxon>
        <taxon>Botryosphaeriaceae</taxon>
        <taxon>Neofusicoccum</taxon>
    </lineage>
</organism>
<proteinExistence type="predicted"/>